<keyword evidence="2" id="KW-1185">Reference proteome</keyword>
<organism evidence="1 2">
    <name type="scientific">Sphingomonas leidyi</name>
    <dbReference type="NCBI Taxonomy" id="68569"/>
    <lineage>
        <taxon>Bacteria</taxon>
        <taxon>Pseudomonadati</taxon>
        <taxon>Pseudomonadota</taxon>
        <taxon>Alphaproteobacteria</taxon>
        <taxon>Sphingomonadales</taxon>
        <taxon>Sphingomonadaceae</taxon>
        <taxon>Sphingomonas</taxon>
    </lineage>
</organism>
<comment type="caution">
    <text evidence="1">The sequence shown here is derived from an EMBL/GenBank/DDBJ whole genome shotgun (WGS) entry which is preliminary data.</text>
</comment>
<dbReference type="RefSeq" id="WP_167298640.1">
    <property type="nucleotide sequence ID" value="NZ_JAASQV010000001.1"/>
</dbReference>
<accession>A0A7X5UXS9</accession>
<evidence type="ECO:0000313" key="2">
    <source>
        <dbReference type="Proteomes" id="UP000564677"/>
    </source>
</evidence>
<evidence type="ECO:0000313" key="1">
    <source>
        <dbReference type="EMBL" id="NIJ64254.1"/>
    </source>
</evidence>
<proteinExistence type="predicted"/>
<sequence>MTEPNLHFVIPTYRLRDVGETVEAYDENFARSGQTAPIVVFDDSSVANHDKYFGSLEATKTTNELWYVGPAEKEQFVSYICKRLRDRKLDVLVRNLFRPSYGGNRNFTLMYTLGDLMVSADDDMRPYALIEDSPEALGENEISRGKLIPRGANGHTRKSYDILESFRDILGKTVAEAPANYDQGELVIDSAMDLESNNSLGFARDNALTLQEGRLSRGAVVKMAQTFRTGTNDIDAVDFVDMFLDDPDEIDAERLNDTYVLVNFRPCLTNLNWRMDCGVAGYDNRTGLPPFFPTRLRFEDYIYRLWIQQPNIVAAHVDSAQTHIKNSYMRNPLASEVFNEAICGLLKRKIRTSLRKTDEWSITFDYDGAVSLEDSEQILDSARALHSRVLQRMADAQSSERRDALGHFAAGLSRTFYDFEPDFFQQNVSRMVDDEVGLIRSSLEIWPTLLEIVYFKRHCRSLPMRRVKNKSARPSQTRPVAA</sequence>
<name>A0A7X5UXS9_9SPHN</name>
<gene>
    <name evidence="1" type="ORF">FHR20_001185</name>
</gene>
<protein>
    <submittedName>
        <fullName evidence="1">Uncharacterized protein</fullName>
    </submittedName>
</protein>
<dbReference type="AlphaFoldDB" id="A0A7X5UXS9"/>
<dbReference type="Proteomes" id="UP000564677">
    <property type="component" value="Unassembled WGS sequence"/>
</dbReference>
<reference evidence="1 2" key="1">
    <citation type="submission" date="2020-03" db="EMBL/GenBank/DDBJ databases">
        <title>Genomic Encyclopedia of Type Strains, Phase IV (KMG-IV): sequencing the most valuable type-strain genomes for metagenomic binning, comparative biology and taxonomic classification.</title>
        <authorList>
            <person name="Goeker M."/>
        </authorList>
    </citation>
    <scope>NUCLEOTIDE SEQUENCE [LARGE SCALE GENOMIC DNA]</scope>
    <source>
        <strain evidence="1 2">DSM 4733</strain>
    </source>
</reference>
<dbReference type="EMBL" id="JAASQV010000001">
    <property type="protein sequence ID" value="NIJ64254.1"/>
    <property type="molecule type" value="Genomic_DNA"/>
</dbReference>